<feature type="region of interest" description="Disordered" evidence="1">
    <location>
        <begin position="160"/>
        <end position="206"/>
    </location>
</feature>
<feature type="region of interest" description="Disordered" evidence="1">
    <location>
        <begin position="63"/>
        <end position="84"/>
    </location>
</feature>
<reference evidence="2" key="1">
    <citation type="journal article" date="2020" name="Stud. Mycol.">
        <title>101 Dothideomycetes genomes: a test case for predicting lifestyles and emergence of pathogens.</title>
        <authorList>
            <person name="Haridas S."/>
            <person name="Albert R."/>
            <person name="Binder M."/>
            <person name="Bloem J."/>
            <person name="Labutti K."/>
            <person name="Salamov A."/>
            <person name="Andreopoulos B."/>
            <person name="Baker S."/>
            <person name="Barry K."/>
            <person name="Bills G."/>
            <person name="Bluhm B."/>
            <person name="Cannon C."/>
            <person name="Castanera R."/>
            <person name="Culley D."/>
            <person name="Daum C."/>
            <person name="Ezra D."/>
            <person name="Gonzalez J."/>
            <person name="Henrissat B."/>
            <person name="Kuo A."/>
            <person name="Liang C."/>
            <person name="Lipzen A."/>
            <person name="Lutzoni F."/>
            <person name="Magnuson J."/>
            <person name="Mondo S."/>
            <person name="Nolan M."/>
            <person name="Ohm R."/>
            <person name="Pangilinan J."/>
            <person name="Park H.-J."/>
            <person name="Ramirez L."/>
            <person name="Alfaro M."/>
            <person name="Sun H."/>
            <person name="Tritt A."/>
            <person name="Yoshinaga Y."/>
            <person name="Zwiers L.-H."/>
            <person name="Turgeon B."/>
            <person name="Goodwin S."/>
            <person name="Spatafora J."/>
            <person name="Crous P."/>
            <person name="Grigoriev I."/>
        </authorList>
    </citation>
    <scope>NUCLEOTIDE SEQUENCE</scope>
    <source>
        <strain evidence="2">CBS 122367</strain>
    </source>
</reference>
<gene>
    <name evidence="2" type="ORF">K458DRAFT_393587</name>
</gene>
<dbReference type="Proteomes" id="UP000799291">
    <property type="component" value="Unassembled WGS sequence"/>
</dbReference>
<feature type="compositionally biased region" description="Polar residues" evidence="1">
    <location>
        <begin position="74"/>
        <end position="84"/>
    </location>
</feature>
<name>A0A6G1INM2_9PLEO</name>
<dbReference type="EMBL" id="MU005601">
    <property type="protein sequence ID" value="KAF2679745.1"/>
    <property type="molecule type" value="Genomic_DNA"/>
</dbReference>
<organism evidence="2 3">
    <name type="scientific">Lentithecium fluviatile CBS 122367</name>
    <dbReference type="NCBI Taxonomy" id="1168545"/>
    <lineage>
        <taxon>Eukaryota</taxon>
        <taxon>Fungi</taxon>
        <taxon>Dikarya</taxon>
        <taxon>Ascomycota</taxon>
        <taxon>Pezizomycotina</taxon>
        <taxon>Dothideomycetes</taxon>
        <taxon>Pleosporomycetidae</taxon>
        <taxon>Pleosporales</taxon>
        <taxon>Massarineae</taxon>
        <taxon>Lentitheciaceae</taxon>
        <taxon>Lentithecium</taxon>
    </lineage>
</organism>
<evidence type="ECO:0000313" key="3">
    <source>
        <dbReference type="Proteomes" id="UP000799291"/>
    </source>
</evidence>
<keyword evidence="3" id="KW-1185">Reference proteome</keyword>
<accession>A0A6G1INM2</accession>
<dbReference type="AlphaFoldDB" id="A0A6G1INM2"/>
<proteinExistence type="predicted"/>
<evidence type="ECO:0000313" key="2">
    <source>
        <dbReference type="EMBL" id="KAF2679745.1"/>
    </source>
</evidence>
<sequence length="318" mass="36129">MVAFKHDAFIKLLRETQQILKLARDATERRHRPSNGGSLGLDSNANVMLKDLMTGCNTYAHISPDDEEAPNLDRQPTGTDQGLTQEEVDSNPLIKFWKYACRIRDMCKEVFKRLEKDTKGATWMNNASLIEFFIDSPKKRHHYCTTIYGSPKLSLKTFRLPESWDPPSQAESTLPPLPDDSCEDSGSGDGDTHSDGSEKPPTWDVPTPAQLAQAYSQLLEEANFHTCFDFAGLYETCTSFVNSIAYVFERVTFDESHQGSKDRWRCVSLLTKWLNQNWDGGQKEVLVPLVLQFDKFIGDYGRKHLDATERITGYSRET</sequence>
<protein>
    <submittedName>
        <fullName evidence="2">Uncharacterized protein</fullName>
    </submittedName>
</protein>
<evidence type="ECO:0000256" key="1">
    <source>
        <dbReference type="SAM" id="MobiDB-lite"/>
    </source>
</evidence>